<accession>A0A5B0RJ53</accession>
<reference evidence="2 3" key="1">
    <citation type="submission" date="2019-05" db="EMBL/GenBank/DDBJ databases">
        <title>Emergence of the Ug99 lineage of the wheat stem rust pathogen through somatic hybridization.</title>
        <authorList>
            <person name="Li F."/>
            <person name="Upadhyaya N.M."/>
            <person name="Sperschneider J."/>
            <person name="Matny O."/>
            <person name="Nguyen-Phuc H."/>
            <person name="Mago R."/>
            <person name="Raley C."/>
            <person name="Miller M.E."/>
            <person name="Silverstein K.A.T."/>
            <person name="Henningsen E."/>
            <person name="Hirsch C.D."/>
            <person name="Visser B."/>
            <person name="Pretorius Z.A."/>
            <person name="Steffenson B.J."/>
            <person name="Schwessinger B."/>
            <person name="Dodds P.N."/>
            <person name="Figueroa M."/>
        </authorList>
    </citation>
    <scope>NUCLEOTIDE SEQUENCE [LARGE SCALE GENOMIC DNA]</scope>
    <source>
        <strain evidence="2 3">Ug99</strain>
    </source>
</reference>
<dbReference type="Proteomes" id="UP000325313">
    <property type="component" value="Unassembled WGS sequence"/>
</dbReference>
<comment type="caution">
    <text evidence="2">The sequence shown here is derived from an EMBL/GenBank/DDBJ whole genome shotgun (WGS) entry which is preliminary data.</text>
</comment>
<sequence length="68" mass="7405">MEKSWTSASSIFPPWAYESSAETPQLNAESGTNQAGSRKLNKTTSGSVTSFEVYPNGMQLVYLANSRL</sequence>
<protein>
    <submittedName>
        <fullName evidence="2">Uncharacterized protein</fullName>
    </submittedName>
</protein>
<organism evidence="2 3">
    <name type="scientific">Puccinia graminis f. sp. tritici</name>
    <dbReference type="NCBI Taxonomy" id="56615"/>
    <lineage>
        <taxon>Eukaryota</taxon>
        <taxon>Fungi</taxon>
        <taxon>Dikarya</taxon>
        <taxon>Basidiomycota</taxon>
        <taxon>Pucciniomycotina</taxon>
        <taxon>Pucciniomycetes</taxon>
        <taxon>Pucciniales</taxon>
        <taxon>Pucciniaceae</taxon>
        <taxon>Puccinia</taxon>
    </lineage>
</organism>
<gene>
    <name evidence="2" type="ORF">PGTUg99_002849</name>
</gene>
<evidence type="ECO:0000313" key="2">
    <source>
        <dbReference type="EMBL" id="KAA1125005.1"/>
    </source>
</evidence>
<evidence type="ECO:0000256" key="1">
    <source>
        <dbReference type="SAM" id="MobiDB-lite"/>
    </source>
</evidence>
<dbReference type="AlphaFoldDB" id="A0A5B0RJ53"/>
<dbReference type="EMBL" id="VDEP01000190">
    <property type="protein sequence ID" value="KAA1125005.1"/>
    <property type="molecule type" value="Genomic_DNA"/>
</dbReference>
<evidence type="ECO:0000313" key="3">
    <source>
        <dbReference type="Proteomes" id="UP000325313"/>
    </source>
</evidence>
<feature type="region of interest" description="Disordered" evidence="1">
    <location>
        <begin position="22"/>
        <end position="46"/>
    </location>
</feature>
<name>A0A5B0RJ53_PUCGR</name>
<proteinExistence type="predicted"/>